<evidence type="ECO:0000259" key="8">
    <source>
        <dbReference type="Pfam" id="PF17827"/>
    </source>
</evidence>
<evidence type="ECO:0000256" key="1">
    <source>
        <dbReference type="ARBA" id="ARBA00012771"/>
    </source>
</evidence>
<dbReference type="Pfam" id="PF05175">
    <property type="entry name" value="MTS"/>
    <property type="match status" value="1"/>
</dbReference>
<dbReference type="Proteomes" id="UP001500187">
    <property type="component" value="Unassembled WGS sequence"/>
</dbReference>
<dbReference type="SUPFAM" id="SSF53335">
    <property type="entry name" value="S-adenosyl-L-methionine-dependent methyltransferases"/>
    <property type="match status" value="1"/>
</dbReference>
<evidence type="ECO:0000313" key="10">
    <source>
        <dbReference type="Proteomes" id="UP001500187"/>
    </source>
</evidence>
<dbReference type="PANTHER" id="PTHR18895">
    <property type="entry name" value="HEMK METHYLTRANSFERASE"/>
    <property type="match status" value="1"/>
</dbReference>
<dbReference type="InterPro" id="IPR004556">
    <property type="entry name" value="HemK-like"/>
</dbReference>
<reference evidence="10" key="1">
    <citation type="journal article" date="2019" name="Int. J. Syst. Evol. Microbiol.">
        <title>The Global Catalogue of Microorganisms (GCM) 10K type strain sequencing project: providing services to taxonomists for standard genome sequencing and annotation.</title>
        <authorList>
            <consortium name="The Broad Institute Genomics Platform"/>
            <consortium name="The Broad Institute Genome Sequencing Center for Infectious Disease"/>
            <person name="Wu L."/>
            <person name="Ma J."/>
        </authorList>
    </citation>
    <scope>NUCLEOTIDE SEQUENCE [LARGE SCALE GENOMIC DNA]</scope>
    <source>
        <strain evidence="10">JCM 18541</strain>
    </source>
</reference>
<feature type="region of interest" description="Disordered" evidence="6">
    <location>
        <begin position="286"/>
        <end position="305"/>
    </location>
</feature>
<dbReference type="CDD" id="cd02440">
    <property type="entry name" value="AdoMet_MTases"/>
    <property type="match status" value="1"/>
</dbReference>
<dbReference type="Gene3D" id="1.10.8.10">
    <property type="entry name" value="DNA helicase RuvA subunit, C-terminal domain"/>
    <property type="match status" value="1"/>
</dbReference>
<evidence type="ECO:0000256" key="6">
    <source>
        <dbReference type="SAM" id="MobiDB-lite"/>
    </source>
</evidence>
<evidence type="ECO:0000256" key="3">
    <source>
        <dbReference type="ARBA" id="ARBA00022679"/>
    </source>
</evidence>
<dbReference type="PANTHER" id="PTHR18895:SF74">
    <property type="entry name" value="MTRF1L RELEASE FACTOR GLUTAMINE METHYLTRANSFERASE"/>
    <property type="match status" value="1"/>
</dbReference>
<dbReference type="InterPro" id="IPR019874">
    <property type="entry name" value="RF_methyltr_PrmC"/>
</dbReference>
<keyword evidence="4" id="KW-0949">S-adenosyl-L-methionine</keyword>
<protein>
    <recommendedName>
        <fullName evidence="1">peptide chain release factor N(5)-glutamine methyltransferase</fullName>
        <ecNumber evidence="1">2.1.1.297</ecNumber>
    </recommendedName>
</protein>
<accession>A0ABP9B7L1</accession>
<name>A0ABP9B7L1_9MICC</name>
<feature type="domain" description="Release factor glutamine methyltransferase N-terminal" evidence="8">
    <location>
        <begin position="15"/>
        <end position="88"/>
    </location>
</feature>
<proteinExistence type="predicted"/>
<dbReference type="InterPro" id="IPR007848">
    <property type="entry name" value="Small_mtfrase_dom"/>
</dbReference>
<comment type="caution">
    <text evidence="9">The sequence shown here is derived from an EMBL/GenBank/DDBJ whole genome shotgun (WGS) entry which is preliminary data.</text>
</comment>
<sequence length="305" mass="32237">MGEFSLHPGEELATALRRGGVYLQSCGIESGQVDAELLAAFLLEKSGKEPVSRGRVQALALMGSAVPEGFESLINLRGDRLPLQHLTGQAHFRGLTLSVGPGVFVPRPETELLVEHAKTAYLSLVNQGSTGVVVDLCAGSGAIAASLAAELAGASVHAVELSSDAAAWAQRNLAEHAVHLVQGDALTALPELLGQVTVVASNPPYIPDGAVPRDPEVRDHDPNLALYGGGEDGMKMPRAITARAFDLLTPGGYFIIEHAETQRELMVTAFKRTGFERIESIDDFAGKPRHTSGYKPLPAPPSVKE</sequence>
<dbReference type="InterPro" id="IPR040758">
    <property type="entry name" value="PrmC_N"/>
</dbReference>
<evidence type="ECO:0000256" key="4">
    <source>
        <dbReference type="ARBA" id="ARBA00022691"/>
    </source>
</evidence>
<dbReference type="Pfam" id="PF17827">
    <property type="entry name" value="PrmC_N"/>
    <property type="match status" value="1"/>
</dbReference>
<comment type="catalytic activity">
    <reaction evidence="5">
        <text>L-glutaminyl-[peptide chain release factor] + S-adenosyl-L-methionine = N(5)-methyl-L-glutaminyl-[peptide chain release factor] + S-adenosyl-L-homocysteine + H(+)</text>
        <dbReference type="Rhea" id="RHEA:42896"/>
        <dbReference type="Rhea" id="RHEA-COMP:10271"/>
        <dbReference type="Rhea" id="RHEA-COMP:10272"/>
        <dbReference type="ChEBI" id="CHEBI:15378"/>
        <dbReference type="ChEBI" id="CHEBI:30011"/>
        <dbReference type="ChEBI" id="CHEBI:57856"/>
        <dbReference type="ChEBI" id="CHEBI:59789"/>
        <dbReference type="ChEBI" id="CHEBI:61891"/>
        <dbReference type="EC" id="2.1.1.297"/>
    </reaction>
</comment>
<dbReference type="InterPro" id="IPR002052">
    <property type="entry name" value="DNA_methylase_N6_adenine_CS"/>
</dbReference>
<gene>
    <name evidence="9" type="primary">prmC</name>
    <name evidence="9" type="ORF">GCM10023352_07340</name>
</gene>
<feature type="domain" description="Methyltransferase small" evidence="7">
    <location>
        <begin position="110"/>
        <end position="206"/>
    </location>
</feature>
<evidence type="ECO:0000259" key="7">
    <source>
        <dbReference type="Pfam" id="PF05175"/>
    </source>
</evidence>
<evidence type="ECO:0000256" key="2">
    <source>
        <dbReference type="ARBA" id="ARBA00022603"/>
    </source>
</evidence>
<dbReference type="RefSeq" id="WP_345444843.1">
    <property type="nucleotide sequence ID" value="NZ_BAABKP010000001.1"/>
</dbReference>
<dbReference type="InterPro" id="IPR050320">
    <property type="entry name" value="N5-glutamine_MTase"/>
</dbReference>
<keyword evidence="2 9" id="KW-0489">Methyltransferase</keyword>
<dbReference type="GO" id="GO:0008168">
    <property type="term" value="F:methyltransferase activity"/>
    <property type="evidence" value="ECO:0007669"/>
    <property type="project" value="UniProtKB-KW"/>
</dbReference>
<keyword evidence="3" id="KW-0808">Transferase</keyword>
<dbReference type="Gene3D" id="3.40.50.150">
    <property type="entry name" value="Vaccinia Virus protein VP39"/>
    <property type="match status" value="1"/>
</dbReference>
<organism evidence="9 10">
    <name type="scientific">Rothia endophytica</name>
    <dbReference type="NCBI Taxonomy" id="1324766"/>
    <lineage>
        <taxon>Bacteria</taxon>
        <taxon>Bacillati</taxon>
        <taxon>Actinomycetota</taxon>
        <taxon>Actinomycetes</taxon>
        <taxon>Micrococcales</taxon>
        <taxon>Micrococcaceae</taxon>
        <taxon>Rothia</taxon>
    </lineage>
</organism>
<evidence type="ECO:0000256" key="5">
    <source>
        <dbReference type="ARBA" id="ARBA00048391"/>
    </source>
</evidence>
<dbReference type="GO" id="GO:0032259">
    <property type="term" value="P:methylation"/>
    <property type="evidence" value="ECO:0007669"/>
    <property type="project" value="UniProtKB-KW"/>
</dbReference>
<keyword evidence="10" id="KW-1185">Reference proteome</keyword>
<dbReference type="PROSITE" id="PS00092">
    <property type="entry name" value="N6_MTASE"/>
    <property type="match status" value="1"/>
</dbReference>
<evidence type="ECO:0000313" key="9">
    <source>
        <dbReference type="EMBL" id="GAA4791651.1"/>
    </source>
</evidence>
<dbReference type="EMBL" id="BAABKP010000001">
    <property type="protein sequence ID" value="GAA4791651.1"/>
    <property type="molecule type" value="Genomic_DNA"/>
</dbReference>
<dbReference type="EC" id="2.1.1.297" evidence="1"/>
<dbReference type="NCBIfam" id="TIGR03534">
    <property type="entry name" value="RF_mod_PrmC"/>
    <property type="match status" value="1"/>
</dbReference>
<dbReference type="InterPro" id="IPR029063">
    <property type="entry name" value="SAM-dependent_MTases_sf"/>
</dbReference>
<dbReference type="NCBIfam" id="TIGR00536">
    <property type="entry name" value="hemK_fam"/>
    <property type="match status" value="1"/>
</dbReference>